<proteinExistence type="predicted"/>
<reference evidence="3 4" key="1">
    <citation type="submission" date="2024-06" db="EMBL/GenBank/DDBJ databases">
        <title>The Natural Products Discovery Center: Release of the First 8490 Sequenced Strains for Exploring Actinobacteria Biosynthetic Diversity.</title>
        <authorList>
            <person name="Kalkreuter E."/>
            <person name="Kautsar S.A."/>
            <person name="Yang D."/>
            <person name="Bader C.D."/>
            <person name="Teijaro C.N."/>
            <person name="Fluegel L."/>
            <person name="Davis C.M."/>
            <person name="Simpson J.R."/>
            <person name="Lauterbach L."/>
            <person name="Steele A.D."/>
            <person name="Gui C."/>
            <person name="Meng S."/>
            <person name="Li G."/>
            <person name="Viehrig K."/>
            <person name="Ye F."/>
            <person name="Su P."/>
            <person name="Kiefer A.F."/>
            <person name="Nichols A."/>
            <person name="Cepeda A.J."/>
            <person name="Yan W."/>
            <person name="Fan B."/>
            <person name="Jiang Y."/>
            <person name="Adhikari A."/>
            <person name="Zheng C.-J."/>
            <person name="Schuster L."/>
            <person name="Cowan T.M."/>
            <person name="Smanski M.J."/>
            <person name="Chevrette M.G."/>
            <person name="De Carvalho L.P.S."/>
            <person name="Shen B."/>
        </authorList>
    </citation>
    <scope>NUCLEOTIDE SEQUENCE [LARGE SCALE GENOMIC DNA]</scope>
    <source>
        <strain evidence="3 4">NPDC000234</strain>
    </source>
</reference>
<feature type="non-terminal residue" evidence="3">
    <location>
        <position position="1"/>
    </location>
</feature>
<feature type="region of interest" description="Disordered" evidence="1">
    <location>
        <begin position="63"/>
        <end position="84"/>
    </location>
</feature>
<organism evidence="3 4">
    <name type="scientific">Streptomyces hyaluromycini</name>
    <dbReference type="NCBI Taxonomy" id="1377993"/>
    <lineage>
        <taxon>Bacteria</taxon>
        <taxon>Bacillati</taxon>
        <taxon>Actinomycetota</taxon>
        <taxon>Actinomycetes</taxon>
        <taxon>Kitasatosporales</taxon>
        <taxon>Streptomycetaceae</taxon>
        <taxon>Streptomyces</taxon>
    </lineage>
</organism>
<dbReference type="EMBL" id="JBEPEK010000691">
    <property type="protein sequence ID" value="MER7186942.1"/>
    <property type="molecule type" value="Genomic_DNA"/>
</dbReference>
<dbReference type="Proteomes" id="UP001474181">
    <property type="component" value="Unassembled WGS sequence"/>
</dbReference>
<feature type="transmembrane region" description="Helical" evidence="2">
    <location>
        <begin position="33"/>
        <end position="56"/>
    </location>
</feature>
<keyword evidence="2" id="KW-0812">Transmembrane</keyword>
<evidence type="ECO:0008006" key="5">
    <source>
        <dbReference type="Google" id="ProtNLM"/>
    </source>
</evidence>
<protein>
    <recommendedName>
        <fullName evidence="5">MFS transporter</fullName>
    </recommendedName>
</protein>
<keyword evidence="2" id="KW-1133">Transmembrane helix</keyword>
<evidence type="ECO:0000256" key="1">
    <source>
        <dbReference type="SAM" id="MobiDB-lite"/>
    </source>
</evidence>
<accession>A0ABV1XD21</accession>
<comment type="caution">
    <text evidence="3">The sequence shown here is derived from an EMBL/GenBank/DDBJ whole genome shotgun (WGS) entry which is preliminary data.</text>
</comment>
<gene>
    <name evidence="3" type="ORF">ABT404_47070</name>
</gene>
<keyword evidence="4" id="KW-1185">Reference proteome</keyword>
<evidence type="ECO:0000313" key="4">
    <source>
        <dbReference type="Proteomes" id="UP001474181"/>
    </source>
</evidence>
<evidence type="ECO:0000313" key="3">
    <source>
        <dbReference type="EMBL" id="MER7186942.1"/>
    </source>
</evidence>
<sequence length="84" mass="8183">TAQSDGLGAVAGLDLGARTGPAMGALGDSFLDGMRLCLITAGSLTLLAALVAVVLLRAPRQQGTLRAAGHTTASAEQAPAARGA</sequence>
<evidence type="ECO:0000256" key="2">
    <source>
        <dbReference type="SAM" id="Phobius"/>
    </source>
</evidence>
<name>A0ABV1XD21_9ACTN</name>
<keyword evidence="2" id="KW-0472">Membrane</keyword>